<sequence>MEVVRSVCPYDCPDACGLLVLVKAGKVVKVQGDPDHTFTRGTLCPKMAHYERTVHSPQRLTTPLRRRGAKGSGSFAPVSWDEAIASITTKWQAIIEQHGPEAILPYSYAGTMGLVQRNAGHPFFYSLGASQLERTICSPAKGCGWSAVMGQTMALHTREIHASDLIILWGLHALATNLHIMHDIRIARKQGARVWLIDTYENPTARAADWLIVVRPGTDGALALGMLHVIARENLADQDFVNRYVQGYEELKATVLPEYTPAAVSRITGLAAADIEELARLYASARAPYIQLGSGLSRYSNGAMTVRAIVCLPAVVGAWAKPGGGLFAGTSTGAAFDTQGVTREDFIKKPARIINMNQLGQVLNETGKPPVMSLYVYHSNPAAIAPDQNQVLAGLAREDLFTVVHERFLTDTANYADIVLPATTSLEHSDIYRSYGHYGVQRARAVIPAVGQAKSNWEVFCLLAAAMGLQQSFFAQSADDLIDSMLARPTAWLAGTPLAALQAGFPVELPLPAGYKTEFKTPSGKIEILNTSQAEPLPRYTKPHGDKAGFWLINAPDPRLLNSSFNEREDLTRNGKMRLKMNPADAGGQGLRDGQLVVAYNERGEVAFTLEVSSAVPAGVVVGEGVWWLQHVPGSRSVNALTSQRLTDQGRGSTFYDVKVNVRAAAVS</sequence>
<dbReference type="CDD" id="cd02766">
    <property type="entry name" value="MopB_3"/>
    <property type="match status" value="1"/>
</dbReference>
<name>A0A517DNN1_9FIRM</name>
<dbReference type="InterPro" id="IPR006655">
    <property type="entry name" value="Mopterin_OxRdtase_prok_CS"/>
</dbReference>
<dbReference type="GO" id="GO:0051536">
    <property type="term" value="F:iron-sulfur cluster binding"/>
    <property type="evidence" value="ECO:0007669"/>
    <property type="project" value="UniProtKB-KW"/>
</dbReference>
<evidence type="ECO:0000259" key="8">
    <source>
        <dbReference type="PROSITE" id="PS51669"/>
    </source>
</evidence>
<dbReference type="PROSITE" id="PS51669">
    <property type="entry name" value="4FE4S_MOW_BIS_MGD"/>
    <property type="match status" value="1"/>
</dbReference>
<keyword evidence="4" id="KW-0479">Metal-binding</keyword>
<evidence type="ECO:0000313" key="10">
    <source>
        <dbReference type="Proteomes" id="UP000320776"/>
    </source>
</evidence>
<evidence type="ECO:0000256" key="5">
    <source>
        <dbReference type="ARBA" id="ARBA00023002"/>
    </source>
</evidence>
<dbReference type="GO" id="GO:0043546">
    <property type="term" value="F:molybdopterin cofactor binding"/>
    <property type="evidence" value="ECO:0007669"/>
    <property type="project" value="InterPro"/>
</dbReference>
<dbReference type="Gene3D" id="3.40.228.10">
    <property type="entry name" value="Dimethylsulfoxide Reductase, domain 2"/>
    <property type="match status" value="1"/>
</dbReference>
<dbReference type="Pfam" id="PF04879">
    <property type="entry name" value="Molybdop_Fe4S4"/>
    <property type="match status" value="1"/>
</dbReference>
<dbReference type="SUPFAM" id="SSF53706">
    <property type="entry name" value="Formate dehydrogenase/DMSO reductase, domains 1-3"/>
    <property type="match status" value="1"/>
</dbReference>
<evidence type="ECO:0000256" key="6">
    <source>
        <dbReference type="ARBA" id="ARBA00023004"/>
    </source>
</evidence>
<dbReference type="GO" id="GO:0016491">
    <property type="term" value="F:oxidoreductase activity"/>
    <property type="evidence" value="ECO:0007669"/>
    <property type="project" value="UniProtKB-KW"/>
</dbReference>
<comment type="cofactor">
    <cofactor evidence="1">
        <name>Mo-bis(molybdopterin guanine dinucleotide)</name>
        <dbReference type="ChEBI" id="CHEBI:60539"/>
    </cofactor>
</comment>
<dbReference type="KEGG" id="sted:SPTER_02310"/>
<dbReference type="InterPro" id="IPR006657">
    <property type="entry name" value="MoPterin_dinucl-bd_dom"/>
</dbReference>
<evidence type="ECO:0000256" key="1">
    <source>
        <dbReference type="ARBA" id="ARBA00001942"/>
    </source>
</evidence>
<dbReference type="InterPro" id="IPR006656">
    <property type="entry name" value="Mopterin_OxRdtase"/>
</dbReference>
<keyword evidence="3" id="KW-0500">Molybdenum</keyword>
<dbReference type="Gene3D" id="3.30.2070.10">
    <property type="entry name" value="Formate dehydrogenase/DMSO reductase"/>
    <property type="match status" value="1"/>
</dbReference>
<proteinExistence type="inferred from homology"/>
<dbReference type="PROSITE" id="PS00490">
    <property type="entry name" value="MOLYBDOPTERIN_PROK_2"/>
    <property type="match status" value="1"/>
</dbReference>
<reference evidence="9 10" key="1">
    <citation type="submission" date="2019-02" db="EMBL/GenBank/DDBJ databases">
        <title>Closed genome of Sporomusa termitida DSM 4440.</title>
        <authorList>
            <person name="Poehlein A."/>
            <person name="Daniel R."/>
        </authorList>
    </citation>
    <scope>NUCLEOTIDE SEQUENCE [LARGE SCALE GENOMIC DNA]</scope>
    <source>
        <strain evidence="9 10">DSM 4440</strain>
    </source>
</reference>
<comment type="similarity">
    <text evidence="2">Belongs to the prokaryotic molybdopterin-containing oxidoreductase family.</text>
</comment>
<dbReference type="InterPro" id="IPR006963">
    <property type="entry name" value="Mopterin_OxRdtase_4Fe-4S_dom"/>
</dbReference>
<dbReference type="InterPro" id="IPR009010">
    <property type="entry name" value="Asp_de-COase-like_dom_sf"/>
</dbReference>
<keyword evidence="10" id="KW-1185">Reference proteome</keyword>
<keyword evidence="7" id="KW-0411">Iron-sulfur</keyword>
<dbReference type="SUPFAM" id="SSF50692">
    <property type="entry name" value="ADC-like"/>
    <property type="match status" value="1"/>
</dbReference>
<dbReference type="Gene3D" id="2.40.40.20">
    <property type="match status" value="1"/>
</dbReference>
<evidence type="ECO:0000256" key="7">
    <source>
        <dbReference type="ARBA" id="ARBA00023014"/>
    </source>
</evidence>
<dbReference type="Gene3D" id="3.40.50.740">
    <property type="match status" value="1"/>
</dbReference>
<dbReference type="SMART" id="SM00926">
    <property type="entry name" value="Molybdop_Fe4S4"/>
    <property type="match status" value="1"/>
</dbReference>
<dbReference type="Gene3D" id="2.20.25.90">
    <property type="entry name" value="ADC-like domains"/>
    <property type="match status" value="1"/>
</dbReference>
<dbReference type="PANTHER" id="PTHR43742">
    <property type="entry name" value="TRIMETHYLAMINE-N-OXIDE REDUCTASE"/>
    <property type="match status" value="1"/>
</dbReference>
<organism evidence="9 10">
    <name type="scientific">Sporomusa termitida</name>
    <dbReference type="NCBI Taxonomy" id="2377"/>
    <lineage>
        <taxon>Bacteria</taxon>
        <taxon>Bacillati</taxon>
        <taxon>Bacillota</taxon>
        <taxon>Negativicutes</taxon>
        <taxon>Selenomonadales</taxon>
        <taxon>Sporomusaceae</taxon>
        <taxon>Sporomusa</taxon>
    </lineage>
</organism>
<dbReference type="GO" id="GO:0046872">
    <property type="term" value="F:metal ion binding"/>
    <property type="evidence" value="ECO:0007669"/>
    <property type="project" value="UniProtKB-KW"/>
</dbReference>
<feature type="domain" description="4Fe-4S Mo/W bis-MGD-type" evidence="8">
    <location>
        <begin position="1"/>
        <end position="58"/>
    </location>
</feature>
<evidence type="ECO:0000256" key="3">
    <source>
        <dbReference type="ARBA" id="ARBA00022505"/>
    </source>
</evidence>
<keyword evidence="6" id="KW-0408">Iron</keyword>
<dbReference type="OrthoDB" id="219031at2"/>
<accession>A0A517DNN1</accession>
<dbReference type="Pfam" id="PF00384">
    <property type="entry name" value="Molybdopterin"/>
    <property type="match status" value="1"/>
</dbReference>
<dbReference type="EMBL" id="CP036259">
    <property type="protein sequence ID" value="QDR78980.1"/>
    <property type="molecule type" value="Genomic_DNA"/>
</dbReference>
<dbReference type="AlphaFoldDB" id="A0A517DNN1"/>
<dbReference type="RefSeq" id="WP_144348682.1">
    <property type="nucleotide sequence ID" value="NZ_CP036259.1"/>
</dbReference>
<dbReference type="PANTHER" id="PTHR43742:SF6">
    <property type="entry name" value="OXIDOREDUCTASE YYAE-RELATED"/>
    <property type="match status" value="1"/>
</dbReference>
<keyword evidence="5" id="KW-0560">Oxidoreductase</keyword>
<dbReference type="Proteomes" id="UP000320776">
    <property type="component" value="Chromosome"/>
</dbReference>
<evidence type="ECO:0000313" key="9">
    <source>
        <dbReference type="EMBL" id="QDR78980.1"/>
    </source>
</evidence>
<protein>
    <submittedName>
        <fullName evidence="9">Formate dehydrogenase H</fullName>
    </submittedName>
</protein>
<dbReference type="Pfam" id="PF01568">
    <property type="entry name" value="Molydop_binding"/>
    <property type="match status" value="1"/>
</dbReference>
<dbReference type="InterPro" id="IPR050612">
    <property type="entry name" value="Prok_Mopterin_Oxidored"/>
</dbReference>
<evidence type="ECO:0000256" key="4">
    <source>
        <dbReference type="ARBA" id="ARBA00022723"/>
    </source>
</evidence>
<gene>
    <name evidence="9" type="primary">fdhF_1</name>
    <name evidence="9" type="ORF">SPTER_02310</name>
</gene>
<evidence type="ECO:0000256" key="2">
    <source>
        <dbReference type="ARBA" id="ARBA00010312"/>
    </source>
</evidence>